<proteinExistence type="predicted"/>
<reference evidence="2" key="1">
    <citation type="submission" date="2021-01" db="UniProtKB">
        <authorList>
            <consortium name="EnsemblPlants"/>
        </authorList>
    </citation>
    <scope>IDENTIFICATION</scope>
</reference>
<evidence type="ECO:0000313" key="3">
    <source>
        <dbReference type="Proteomes" id="UP000594263"/>
    </source>
</evidence>
<sequence length="98" mass="11412">MSSPHLLSMVNLSHLSFLFNSLHTNFLEQPFKCYCIFCFFFFFVGGWIFAKSHYMYMASSELQQVIDLANSSIVVSMVSEIFCIYLSNGKLRFETCLY</sequence>
<evidence type="ECO:0000313" key="2">
    <source>
        <dbReference type="EnsemblPlants" id="Kaladp0046s0146.1.v1.1.CDS.1"/>
    </source>
</evidence>
<keyword evidence="1" id="KW-0812">Transmembrane</keyword>
<keyword evidence="1" id="KW-0472">Membrane</keyword>
<dbReference type="Gramene" id="Kaladp0046s0146.1.v1.1">
    <property type="protein sequence ID" value="Kaladp0046s0146.1.v1.1.CDS.1"/>
    <property type="gene ID" value="Kaladp0046s0146.v1.1"/>
</dbReference>
<accession>A0A7N0ZXJ6</accession>
<dbReference type="AlphaFoldDB" id="A0A7N0ZXJ6"/>
<organism evidence="2 3">
    <name type="scientific">Kalanchoe fedtschenkoi</name>
    <name type="common">Lavender scallops</name>
    <name type="synonym">South American air plant</name>
    <dbReference type="NCBI Taxonomy" id="63787"/>
    <lineage>
        <taxon>Eukaryota</taxon>
        <taxon>Viridiplantae</taxon>
        <taxon>Streptophyta</taxon>
        <taxon>Embryophyta</taxon>
        <taxon>Tracheophyta</taxon>
        <taxon>Spermatophyta</taxon>
        <taxon>Magnoliopsida</taxon>
        <taxon>eudicotyledons</taxon>
        <taxon>Gunneridae</taxon>
        <taxon>Pentapetalae</taxon>
        <taxon>Saxifragales</taxon>
        <taxon>Crassulaceae</taxon>
        <taxon>Kalanchoe</taxon>
    </lineage>
</organism>
<keyword evidence="3" id="KW-1185">Reference proteome</keyword>
<feature type="transmembrane region" description="Helical" evidence="1">
    <location>
        <begin position="68"/>
        <end position="87"/>
    </location>
</feature>
<dbReference type="EnsemblPlants" id="Kaladp0046s0146.1.v1.1">
    <property type="protein sequence ID" value="Kaladp0046s0146.1.v1.1.CDS.1"/>
    <property type="gene ID" value="Kaladp0046s0146.v1.1"/>
</dbReference>
<dbReference type="Proteomes" id="UP000594263">
    <property type="component" value="Unplaced"/>
</dbReference>
<protein>
    <submittedName>
        <fullName evidence="2">Uncharacterized protein</fullName>
    </submittedName>
</protein>
<evidence type="ECO:0000256" key="1">
    <source>
        <dbReference type="SAM" id="Phobius"/>
    </source>
</evidence>
<feature type="transmembrane region" description="Helical" evidence="1">
    <location>
        <begin position="34"/>
        <end position="56"/>
    </location>
</feature>
<name>A0A7N0ZXJ6_KALFE</name>
<keyword evidence="1" id="KW-1133">Transmembrane helix</keyword>